<name>A0A9P0X0V4_PIEBR</name>
<evidence type="ECO:0000313" key="2">
    <source>
        <dbReference type="Proteomes" id="UP001152562"/>
    </source>
</evidence>
<dbReference type="Proteomes" id="UP001152562">
    <property type="component" value="Unassembled WGS sequence"/>
</dbReference>
<reference evidence="1" key="1">
    <citation type="submission" date="2022-05" db="EMBL/GenBank/DDBJ databases">
        <authorList>
            <person name="Okamura Y."/>
        </authorList>
    </citation>
    <scope>NUCLEOTIDE SEQUENCE</scope>
</reference>
<sequence length="128" mass="14769">MKTELSSVKNDLLDFRQSVDFLSTMHDEIISAIDTLAKVNALISREYFELKSTVSDLSDRLNNLEQHTLEHNLEMQGVPEHHNENLPNLLKQCSRVIGHDLKEDSIVECSSRTQLVRRRKNFDINLHG</sequence>
<gene>
    <name evidence="1" type="ORF">PIBRA_LOCUS1126</name>
</gene>
<dbReference type="EMBL" id="CALOZG010000001">
    <property type="protein sequence ID" value="CAH3923589.1"/>
    <property type="molecule type" value="Genomic_DNA"/>
</dbReference>
<keyword evidence="2" id="KW-1185">Reference proteome</keyword>
<protein>
    <submittedName>
        <fullName evidence="1">Uncharacterized protein</fullName>
    </submittedName>
</protein>
<proteinExistence type="predicted"/>
<dbReference type="AlphaFoldDB" id="A0A9P0X0V4"/>
<evidence type="ECO:0000313" key="1">
    <source>
        <dbReference type="EMBL" id="CAH3923589.1"/>
    </source>
</evidence>
<accession>A0A9P0X0V4</accession>
<comment type="caution">
    <text evidence="1">The sequence shown here is derived from an EMBL/GenBank/DDBJ whole genome shotgun (WGS) entry which is preliminary data.</text>
</comment>
<organism evidence="1 2">
    <name type="scientific">Pieris brassicae</name>
    <name type="common">White butterfly</name>
    <name type="synonym">Large white butterfly</name>
    <dbReference type="NCBI Taxonomy" id="7116"/>
    <lineage>
        <taxon>Eukaryota</taxon>
        <taxon>Metazoa</taxon>
        <taxon>Ecdysozoa</taxon>
        <taxon>Arthropoda</taxon>
        <taxon>Hexapoda</taxon>
        <taxon>Insecta</taxon>
        <taxon>Pterygota</taxon>
        <taxon>Neoptera</taxon>
        <taxon>Endopterygota</taxon>
        <taxon>Lepidoptera</taxon>
        <taxon>Glossata</taxon>
        <taxon>Ditrysia</taxon>
        <taxon>Papilionoidea</taxon>
        <taxon>Pieridae</taxon>
        <taxon>Pierinae</taxon>
        <taxon>Pieris</taxon>
    </lineage>
</organism>